<proteinExistence type="predicted"/>
<evidence type="ECO:0000313" key="3">
    <source>
        <dbReference type="Proteomes" id="UP000239759"/>
    </source>
</evidence>
<accession>A0AAP8U2N2</accession>
<name>A0AAP8U2N2_BRELA</name>
<organism evidence="2 3">
    <name type="scientific">Brevibacillus laterosporus</name>
    <name type="common">Bacillus laterosporus</name>
    <dbReference type="NCBI Taxonomy" id="1465"/>
    <lineage>
        <taxon>Bacteria</taxon>
        <taxon>Bacillati</taxon>
        <taxon>Bacillota</taxon>
        <taxon>Bacilli</taxon>
        <taxon>Bacillales</taxon>
        <taxon>Paenibacillaceae</taxon>
        <taxon>Brevibacillus</taxon>
    </lineage>
</organism>
<evidence type="ECO:0000259" key="1">
    <source>
        <dbReference type="Pfam" id="PF13276"/>
    </source>
</evidence>
<feature type="non-terminal residue" evidence="2">
    <location>
        <position position="100"/>
    </location>
</feature>
<dbReference type="Proteomes" id="UP000239759">
    <property type="component" value="Unassembled WGS sequence"/>
</dbReference>
<dbReference type="AlphaFoldDB" id="A0AAP8U2N2"/>
<dbReference type="EMBL" id="PRKQ01000083">
    <property type="protein sequence ID" value="PPA89679.1"/>
    <property type="molecule type" value="Genomic_DNA"/>
</dbReference>
<dbReference type="Pfam" id="PF13276">
    <property type="entry name" value="HTH_21"/>
    <property type="match status" value="1"/>
</dbReference>
<protein>
    <submittedName>
        <fullName evidence="2">Transposase</fullName>
    </submittedName>
</protein>
<dbReference type="InterPro" id="IPR025948">
    <property type="entry name" value="HTH-like_dom"/>
</dbReference>
<gene>
    <name evidence="2" type="ORF">C4A77_25820</name>
</gene>
<sequence>MINRTIRQYNLRDVTRYLCKLACVSASGYYRWLRAEKTRQLREDADEHDIKLIKKHFDALRGKAGALVIKMRLERESGVIMNHKKIRRLMRKYKLVATIR</sequence>
<comment type="caution">
    <text evidence="2">The sequence shown here is derived from an EMBL/GenBank/DDBJ whole genome shotgun (WGS) entry which is preliminary data.</text>
</comment>
<reference evidence="2 3" key="1">
    <citation type="submission" date="2018-02" db="EMBL/GenBank/DDBJ databases">
        <title>Comparative analysis of genomes of three Brevibacillus laterosporus strains producers of potent antimicrobials isolated from silage.</title>
        <authorList>
            <person name="Kojic M."/>
            <person name="Miljkovic M."/>
            <person name="Studholme D."/>
            <person name="Filipic B."/>
        </authorList>
    </citation>
    <scope>NUCLEOTIDE SEQUENCE [LARGE SCALE GENOMIC DNA]</scope>
    <source>
        <strain evidence="2 3">BGSP11</strain>
    </source>
</reference>
<evidence type="ECO:0000313" key="2">
    <source>
        <dbReference type="EMBL" id="PPA89679.1"/>
    </source>
</evidence>
<feature type="domain" description="HTH-like" evidence="1">
    <location>
        <begin position="46"/>
        <end position="100"/>
    </location>
</feature>